<organism evidence="2">
    <name type="scientific">Tanacetum cinerariifolium</name>
    <name type="common">Dalmatian daisy</name>
    <name type="synonym">Chrysanthemum cinerariifolium</name>
    <dbReference type="NCBI Taxonomy" id="118510"/>
    <lineage>
        <taxon>Eukaryota</taxon>
        <taxon>Viridiplantae</taxon>
        <taxon>Streptophyta</taxon>
        <taxon>Embryophyta</taxon>
        <taxon>Tracheophyta</taxon>
        <taxon>Spermatophyta</taxon>
        <taxon>Magnoliopsida</taxon>
        <taxon>eudicotyledons</taxon>
        <taxon>Gunneridae</taxon>
        <taxon>Pentapetalae</taxon>
        <taxon>asterids</taxon>
        <taxon>campanulids</taxon>
        <taxon>Asterales</taxon>
        <taxon>Asteraceae</taxon>
        <taxon>Asteroideae</taxon>
        <taxon>Anthemideae</taxon>
        <taxon>Anthemidinae</taxon>
        <taxon>Tanacetum</taxon>
    </lineage>
</organism>
<evidence type="ECO:0000256" key="1">
    <source>
        <dbReference type="SAM" id="MobiDB-lite"/>
    </source>
</evidence>
<gene>
    <name evidence="2" type="ORF">Tci_313096</name>
</gene>
<protein>
    <submittedName>
        <fullName evidence="2">Putative transposase (Putative), gypsy type</fullName>
    </submittedName>
</protein>
<accession>A0A699HC03</accession>
<sequence>MGTDHTIRLWRESKKTSFQSGRSRTLVGQGFAVIVIADADYLLRTSVDPVSQLSFIAAVKVSHFEILCRVHGFVQTIGNFQSFLCLVGISRYYELDDNVYPVFFAGDDEEMDLFSFINHADPTKVEIGEREVREEEVLFSDSTKGRVVPLAGVDEQRNQDDDVQDVVAHVVQDEEVNIVANEEVEAIVADKPKGSRKKRKAARGASSSNLPPKKLRADDAAATIPFVTSSVTHTPEREGGGLTDSITSLNLRTHNLAERFVISSDSSQHSSTNVTDVEVSSILRSPVSDLPIMTTVVATTVVVDTSSVSVPRAGNESILRSIFRYSSSTGEVNPDIVGASHPTGTKLSTDSFYVSQEMDLENLHQENVPKWNVTNDLALDDPDVCHSVIDHSAPPVLFFQLCSMDYDQLLVEFNVGAARQTCLSSEVVQLTKDLSNFQLPYDELSFKASSLESQKDILVDQVSLLEATCSGLRDQVYGYELFKEQCEAMQDVQVKVLSDRLAGLDSELISMALHLDAEFYPRFLTTIIGQRWILSHGVKLVFMKCLQLTEYLAVLGEAIGRAIDKGMQDGLVAGIDHGKARRGLVDVAAYNPSAEANYVFAMNALRVASVCSFYQTISLRMFDEGKALTDAQFFTPILEQFACNGPIHCSHGSRKDFSYRTSSIMAYRLDLSRTAHAFLVSTGSVPSVR</sequence>
<dbReference type="EMBL" id="BKCJ010106772">
    <property type="protein sequence ID" value="GEX41121.1"/>
    <property type="molecule type" value="Genomic_DNA"/>
</dbReference>
<comment type="caution">
    <text evidence="2">The sequence shown here is derived from an EMBL/GenBank/DDBJ whole genome shotgun (WGS) entry which is preliminary data.</text>
</comment>
<evidence type="ECO:0000313" key="2">
    <source>
        <dbReference type="EMBL" id="GEX41121.1"/>
    </source>
</evidence>
<proteinExistence type="predicted"/>
<dbReference type="AlphaFoldDB" id="A0A699HC03"/>
<feature type="region of interest" description="Disordered" evidence="1">
    <location>
        <begin position="189"/>
        <end position="217"/>
    </location>
</feature>
<name>A0A699HC03_TANCI</name>
<reference evidence="2" key="1">
    <citation type="journal article" date="2019" name="Sci. Rep.">
        <title>Draft genome of Tanacetum cinerariifolium, the natural source of mosquito coil.</title>
        <authorList>
            <person name="Yamashiro T."/>
            <person name="Shiraishi A."/>
            <person name="Satake H."/>
            <person name="Nakayama K."/>
        </authorList>
    </citation>
    <scope>NUCLEOTIDE SEQUENCE</scope>
</reference>